<dbReference type="SUPFAM" id="SSF47473">
    <property type="entry name" value="EF-hand"/>
    <property type="match status" value="1"/>
</dbReference>
<dbReference type="Gene3D" id="2.60.40.150">
    <property type="entry name" value="C2 domain"/>
    <property type="match status" value="1"/>
</dbReference>
<dbReference type="PROSITE" id="PS50008">
    <property type="entry name" value="PIPLC_Y_DOMAIN"/>
    <property type="match status" value="1"/>
</dbReference>
<comment type="caution">
    <text evidence="8">The sequence shown here is derived from an EMBL/GenBank/DDBJ whole genome shotgun (WGS) entry which is preliminary data.</text>
</comment>
<sequence>MTLDEIVVPSFFTKGSKFLLLDNQSKPLKAVQTVTLRVDPYGHIVYWMPERKEAPNFVYIQDIVDVRTGKYAARNHVSIKNFLNSDQLLLTIVDNVDFIHPNFTSFVYLEDNVKNLKTWAEFLFHLSFRTRRRHFGVLHHIRKRLTPFCYASSVEHYTKDDLKAILIENAKNFSSTKSRSDSKKESYPVMGDLTDRKLVEIVLGMGDVRGLRKVFDELCDENKNHISRRSFLRFLRTYQRDPRLNEARHPLITERSMDIRLKHIECPLDADISFETFVHYLWSDFCTDASAVSLEDVADAMHAPLPQYFINSSHNTYCTGLQVKGAHIIPNPNSLHKEAIADVEIYRQVVLLSGCRCIELDCWDGSDGPVITHGPSTVMRMNEISLSDVCSAIAESAFKTSPYPVLLSIENHLSKHQQKQMVTIFRKSFGPNLLVSPLKTHPLVEHQELPSPYALRHKILIKAKRRPENEDQTDAYRKLSTLSSIPSGELELLEDEVRERQLRPVEEETSSKDLSNVVNYLTADKAPHTWDVEPRLFLMCSIGEDTSMKVYKDQRLGNKLMKHTSKRLVRVFPANMRIKSDNYLPNIHWMMGAQMVALNFQTNCPEMLMNHAMFEQTASCGYVRKPDCLNDPSLDFDIYNSFVPHRMPVTLKVTVLSSMFLTHSEGAAETSPFVVSIELFGMPPYDKSASFRVSSLASTGIFTHFKKDQAVFEKILLSEMTFLQFCVFRRSMNGILVPFAYRTLAVERLHNGYRHVILRSAGNRNLGPMSLFVYFDVFYYVMRTRIAIHSALMNPFRSERKEELLSLALRHPFAKHEPDVEDDAYRQAIVGTAKKSKDEAQQPTPPPSPVPGSFSSKAARAFQQIRKLFSG</sequence>
<keyword evidence="4 5" id="KW-0443">Lipid metabolism</keyword>
<keyword evidence="3 5" id="KW-0442">Lipid degradation</keyword>
<dbReference type="Pfam" id="PF00388">
    <property type="entry name" value="PI-PLC-X"/>
    <property type="match status" value="1"/>
</dbReference>
<evidence type="ECO:0000256" key="1">
    <source>
        <dbReference type="ARBA" id="ARBA00012368"/>
    </source>
</evidence>
<dbReference type="SMART" id="SM00149">
    <property type="entry name" value="PLCYc"/>
    <property type="match status" value="1"/>
</dbReference>
<name>A0ABR1DSZ0_NECAM</name>
<dbReference type="SUPFAM" id="SSF50729">
    <property type="entry name" value="PH domain-like"/>
    <property type="match status" value="1"/>
</dbReference>
<proteinExistence type="predicted"/>
<dbReference type="Pfam" id="PF17787">
    <property type="entry name" value="PH_14"/>
    <property type="match status" value="1"/>
</dbReference>
<reference evidence="8 9" key="1">
    <citation type="submission" date="2023-08" db="EMBL/GenBank/DDBJ databases">
        <title>A Necator americanus chromosomal reference genome.</title>
        <authorList>
            <person name="Ilik V."/>
            <person name="Petrzelkova K.J."/>
            <person name="Pardy F."/>
            <person name="Fuh T."/>
            <person name="Niatou-Singa F.S."/>
            <person name="Gouil Q."/>
            <person name="Baker L."/>
            <person name="Ritchie M.E."/>
            <person name="Jex A.R."/>
            <person name="Gazzola D."/>
            <person name="Li H."/>
            <person name="Toshio Fujiwara R."/>
            <person name="Zhan B."/>
            <person name="Aroian R.V."/>
            <person name="Pafco B."/>
            <person name="Schwarz E.M."/>
        </authorList>
    </citation>
    <scope>NUCLEOTIDE SEQUENCE [LARGE SCALE GENOMIC DNA]</scope>
    <source>
        <strain evidence="8 9">Aroian</strain>
        <tissue evidence="8">Whole animal</tissue>
    </source>
</reference>
<organism evidence="8 9">
    <name type="scientific">Necator americanus</name>
    <name type="common">Human hookworm</name>
    <dbReference type="NCBI Taxonomy" id="51031"/>
    <lineage>
        <taxon>Eukaryota</taxon>
        <taxon>Metazoa</taxon>
        <taxon>Ecdysozoa</taxon>
        <taxon>Nematoda</taxon>
        <taxon>Chromadorea</taxon>
        <taxon>Rhabditida</taxon>
        <taxon>Rhabditina</taxon>
        <taxon>Rhabditomorpha</taxon>
        <taxon>Strongyloidea</taxon>
        <taxon>Ancylostomatidae</taxon>
        <taxon>Bunostominae</taxon>
        <taxon>Necator</taxon>
    </lineage>
</organism>
<dbReference type="InterPro" id="IPR035892">
    <property type="entry name" value="C2_domain_sf"/>
</dbReference>
<dbReference type="InterPro" id="IPR011992">
    <property type="entry name" value="EF-hand-dom_pair"/>
</dbReference>
<dbReference type="InterPro" id="IPR001192">
    <property type="entry name" value="PI-PLC_fam"/>
</dbReference>
<keyword evidence="9" id="KW-1185">Reference proteome</keyword>
<dbReference type="InterPro" id="IPR001711">
    <property type="entry name" value="PLipase_C_Pinositol-sp_Y"/>
</dbReference>
<evidence type="ECO:0000256" key="5">
    <source>
        <dbReference type="RuleBase" id="RU361133"/>
    </source>
</evidence>
<evidence type="ECO:0000259" key="7">
    <source>
        <dbReference type="PROSITE" id="PS50008"/>
    </source>
</evidence>
<dbReference type="Gene3D" id="3.20.20.190">
    <property type="entry name" value="Phosphatidylinositol (PI) phosphodiesterase"/>
    <property type="match status" value="1"/>
</dbReference>
<dbReference type="InterPro" id="IPR037862">
    <property type="entry name" value="PLC-beta_PH"/>
</dbReference>
<dbReference type="PANTHER" id="PTHR10336">
    <property type="entry name" value="PHOSPHOINOSITIDE-SPECIFIC PHOSPHOLIPASE C FAMILY PROTEIN"/>
    <property type="match status" value="1"/>
</dbReference>
<dbReference type="Gene3D" id="1.10.238.10">
    <property type="entry name" value="EF-hand"/>
    <property type="match status" value="1"/>
</dbReference>
<keyword evidence="2 5" id="KW-0378">Hydrolase</keyword>
<gene>
    <name evidence="8" type="primary">Necator_chrV.g17673</name>
    <name evidence="8" type="ORF">RB195_012883</name>
</gene>
<accession>A0ABR1DSZ0</accession>
<dbReference type="SMART" id="SM00148">
    <property type="entry name" value="PLCXc"/>
    <property type="match status" value="1"/>
</dbReference>
<dbReference type="Pfam" id="PF00387">
    <property type="entry name" value="PI-PLC-Y"/>
    <property type="match status" value="1"/>
</dbReference>
<evidence type="ECO:0000256" key="2">
    <source>
        <dbReference type="ARBA" id="ARBA00022801"/>
    </source>
</evidence>
<evidence type="ECO:0000256" key="3">
    <source>
        <dbReference type="ARBA" id="ARBA00022963"/>
    </source>
</evidence>
<dbReference type="InterPro" id="IPR000909">
    <property type="entry name" value="PLipase_C_PInositol-sp_X_dom"/>
</dbReference>
<feature type="region of interest" description="Disordered" evidence="6">
    <location>
        <begin position="831"/>
        <end position="855"/>
    </location>
</feature>
<dbReference type="Proteomes" id="UP001303046">
    <property type="component" value="Unassembled WGS sequence"/>
</dbReference>
<dbReference type="PROSITE" id="PS50007">
    <property type="entry name" value="PIPLC_X_DOMAIN"/>
    <property type="match status" value="1"/>
</dbReference>
<evidence type="ECO:0000256" key="4">
    <source>
        <dbReference type="ARBA" id="ARBA00023098"/>
    </source>
</evidence>
<evidence type="ECO:0000313" key="9">
    <source>
        <dbReference type="Proteomes" id="UP001303046"/>
    </source>
</evidence>
<protein>
    <recommendedName>
        <fullName evidence="1 5">Phosphoinositide phospholipase C</fullName>
        <ecNumber evidence="1 5">3.1.4.11</ecNumber>
    </recommendedName>
</protein>
<dbReference type="CDD" id="cd00275">
    <property type="entry name" value="C2_PLC_like"/>
    <property type="match status" value="1"/>
</dbReference>
<dbReference type="InterPro" id="IPR017946">
    <property type="entry name" value="PLC-like_Pdiesterase_TIM-brl"/>
</dbReference>
<dbReference type="EC" id="3.1.4.11" evidence="1 5"/>
<feature type="domain" description="PI-PLC Y-box" evidence="7">
    <location>
        <begin position="514"/>
        <end position="629"/>
    </location>
</feature>
<dbReference type="CDD" id="cd08558">
    <property type="entry name" value="PI-PLCc_eukaryota"/>
    <property type="match status" value="1"/>
</dbReference>
<dbReference type="EMBL" id="JAVFWL010000005">
    <property type="protein sequence ID" value="KAK6753559.1"/>
    <property type="molecule type" value="Genomic_DNA"/>
</dbReference>
<dbReference type="PANTHER" id="PTHR10336:SF36">
    <property type="entry name" value="1-PHOSPHATIDYLINOSITOL 4,5-BISPHOSPHATE PHOSPHODIESTERASE BETA-4"/>
    <property type="match status" value="1"/>
</dbReference>
<dbReference type="SUPFAM" id="SSF51695">
    <property type="entry name" value="PLC-like phosphodiesterases"/>
    <property type="match status" value="1"/>
</dbReference>
<evidence type="ECO:0000256" key="6">
    <source>
        <dbReference type="SAM" id="MobiDB-lite"/>
    </source>
</evidence>
<dbReference type="PRINTS" id="PR00390">
    <property type="entry name" value="PHPHLIPASEC"/>
</dbReference>
<dbReference type="Gene3D" id="2.30.29.240">
    <property type="match status" value="1"/>
</dbReference>
<evidence type="ECO:0000313" key="8">
    <source>
        <dbReference type="EMBL" id="KAK6753559.1"/>
    </source>
</evidence>
<comment type="catalytic activity">
    <reaction evidence="5">
        <text>a 1,2-diacyl-sn-glycero-3-phospho-(1D-myo-inositol-4,5-bisphosphate) + H2O = 1D-myo-inositol 1,4,5-trisphosphate + a 1,2-diacyl-sn-glycerol + H(+)</text>
        <dbReference type="Rhea" id="RHEA:33179"/>
        <dbReference type="ChEBI" id="CHEBI:15377"/>
        <dbReference type="ChEBI" id="CHEBI:15378"/>
        <dbReference type="ChEBI" id="CHEBI:17815"/>
        <dbReference type="ChEBI" id="CHEBI:58456"/>
        <dbReference type="ChEBI" id="CHEBI:203600"/>
        <dbReference type="EC" id="3.1.4.11"/>
    </reaction>
</comment>